<evidence type="ECO:0000313" key="1">
    <source>
        <dbReference type="EMBL" id="MDH5824291.1"/>
    </source>
</evidence>
<gene>
    <name evidence="1" type="ORF">QFW77_15035</name>
</gene>
<sequence length="145" mass="15911">MNAIGCLRPILQLLILGVLAGCSSSAEILYVHVQEIDEEAVVEVGIDYEDAGFIKRREVYAYIVVTECDGNGVRFPIEPWVSGQRVSEFVFPVEPEITKLSGGMPMKVFESYRRPCAALEGGSYYLGKITSASVPIDDWPSSTSD</sequence>
<comment type="caution">
    <text evidence="1">The sequence shown here is derived from an EMBL/GenBank/DDBJ whole genome shotgun (WGS) entry which is preliminary data.</text>
</comment>
<keyword evidence="2" id="KW-1185">Reference proteome</keyword>
<evidence type="ECO:0000313" key="2">
    <source>
        <dbReference type="Proteomes" id="UP001156940"/>
    </source>
</evidence>
<dbReference type="Proteomes" id="UP001156940">
    <property type="component" value="Unassembled WGS sequence"/>
</dbReference>
<reference evidence="1 2" key="1">
    <citation type="submission" date="2023-04" db="EMBL/GenBank/DDBJ databases">
        <title>Luteimonas endophyticus RD2P54.</title>
        <authorList>
            <person name="Sun J.-Q."/>
        </authorList>
    </citation>
    <scope>NUCLEOTIDE SEQUENCE [LARGE SCALE GENOMIC DNA]</scope>
    <source>
        <strain evidence="1 2">RD2P54</strain>
    </source>
</reference>
<organism evidence="1 2">
    <name type="scientific">Luteimonas endophytica</name>
    <dbReference type="NCBI Taxonomy" id="3042023"/>
    <lineage>
        <taxon>Bacteria</taxon>
        <taxon>Pseudomonadati</taxon>
        <taxon>Pseudomonadota</taxon>
        <taxon>Gammaproteobacteria</taxon>
        <taxon>Lysobacterales</taxon>
        <taxon>Lysobacteraceae</taxon>
        <taxon>Luteimonas</taxon>
    </lineage>
</organism>
<protein>
    <submittedName>
        <fullName evidence="1">Uncharacterized protein</fullName>
    </submittedName>
</protein>
<dbReference type="EMBL" id="JARXRM010000043">
    <property type="protein sequence ID" value="MDH5824291.1"/>
    <property type="molecule type" value="Genomic_DNA"/>
</dbReference>
<name>A0ABT6JBT7_9GAMM</name>
<accession>A0ABT6JBT7</accession>
<proteinExistence type="predicted"/>
<dbReference type="RefSeq" id="WP_280575588.1">
    <property type="nucleotide sequence ID" value="NZ_JARXRM010000043.1"/>
</dbReference>